<reference evidence="1 2" key="1">
    <citation type="journal article" date="2018" name="BMC Genomics">
        <title>Comparative genome analyses reveal sequence features reflecting distinct modes of host-adaptation between dicot and monocot powdery mildew.</title>
        <authorList>
            <person name="Wu Y."/>
            <person name="Ma X."/>
            <person name="Pan Z."/>
            <person name="Kale S.D."/>
            <person name="Song Y."/>
            <person name="King H."/>
            <person name="Zhang Q."/>
            <person name="Presley C."/>
            <person name="Deng X."/>
            <person name="Wei C.I."/>
            <person name="Xiao S."/>
        </authorList>
    </citation>
    <scope>NUCLEOTIDE SEQUENCE [LARGE SCALE GENOMIC DNA]</scope>
    <source>
        <strain evidence="1">UMSG1</strain>
    </source>
</reference>
<dbReference type="PANTHER" id="PTHR28015:SF1">
    <property type="entry name" value="ATP SYNTHASE ASSEMBLY FACTOR FMC1, MITOCHONDRIAL"/>
    <property type="match status" value="1"/>
</dbReference>
<accession>A0A420IGC0</accession>
<dbReference type="GO" id="GO:0033615">
    <property type="term" value="P:mitochondrial proton-transporting ATP synthase complex assembly"/>
    <property type="evidence" value="ECO:0007669"/>
    <property type="project" value="InterPro"/>
</dbReference>
<gene>
    <name evidence="1" type="ORF">GcM1_243031</name>
</gene>
<evidence type="ECO:0000313" key="1">
    <source>
        <dbReference type="EMBL" id="RKF73553.1"/>
    </source>
</evidence>
<dbReference type="PANTHER" id="PTHR28015">
    <property type="entry name" value="ATP SYNTHASE ASSEMBLY FACTOR FMC1, MITOCHONDRIAL"/>
    <property type="match status" value="1"/>
</dbReference>
<dbReference type="GO" id="GO:0005759">
    <property type="term" value="C:mitochondrial matrix"/>
    <property type="evidence" value="ECO:0007669"/>
    <property type="project" value="TreeGrafter"/>
</dbReference>
<name>A0A420IGC0_9PEZI</name>
<dbReference type="Pfam" id="PF13233">
    <property type="entry name" value="Complex1_LYR_2"/>
    <property type="match status" value="1"/>
</dbReference>
<dbReference type="Proteomes" id="UP000285326">
    <property type="component" value="Unassembled WGS sequence"/>
</dbReference>
<dbReference type="AlphaFoldDB" id="A0A420IGC0"/>
<sequence length="111" mass="12755">MSTSTTHLRSIYRALLRQLPSQHPRIKFYHSPLGKHIRNSFTLEQGCDSDGTGRRGGSLQEAEQFLQYIKSQRLYVSLLEKYNSDMGIGEAEKVRLTARRVGMELPRICNE</sequence>
<evidence type="ECO:0000313" key="2">
    <source>
        <dbReference type="Proteomes" id="UP000285326"/>
    </source>
</evidence>
<proteinExistence type="predicted"/>
<organism evidence="1 2">
    <name type="scientific">Golovinomyces cichoracearum</name>
    <dbReference type="NCBI Taxonomy" id="62708"/>
    <lineage>
        <taxon>Eukaryota</taxon>
        <taxon>Fungi</taxon>
        <taxon>Dikarya</taxon>
        <taxon>Ascomycota</taxon>
        <taxon>Pezizomycotina</taxon>
        <taxon>Leotiomycetes</taxon>
        <taxon>Erysiphales</taxon>
        <taxon>Erysiphaceae</taxon>
        <taxon>Golovinomyces</taxon>
    </lineage>
</organism>
<dbReference type="InterPro" id="IPR039196">
    <property type="entry name" value="Fmc1"/>
</dbReference>
<protein>
    <submittedName>
        <fullName evidence="1">Uncharacterized protein</fullName>
    </submittedName>
</protein>
<comment type="caution">
    <text evidence="1">The sequence shown here is derived from an EMBL/GenBank/DDBJ whole genome shotgun (WGS) entry which is preliminary data.</text>
</comment>
<dbReference type="EMBL" id="MCBS01024382">
    <property type="protein sequence ID" value="RKF73553.1"/>
    <property type="molecule type" value="Genomic_DNA"/>
</dbReference>